<evidence type="ECO:0000313" key="2">
    <source>
        <dbReference type="Proteomes" id="UP001157502"/>
    </source>
</evidence>
<dbReference type="EMBL" id="CM055736">
    <property type="protein sequence ID" value="KAJ8007021.1"/>
    <property type="molecule type" value="Genomic_DNA"/>
</dbReference>
<dbReference type="Proteomes" id="UP001157502">
    <property type="component" value="Chromosome 9"/>
</dbReference>
<accession>A0ACC2GTP5</accession>
<name>A0ACC2GTP5_DALPE</name>
<sequence length="151" mass="16520">MHQDGDSKVLVAKRGSITSQEVFVRPVIEVVSLWCTFGTGTRLDVGSNKAPTLTVLPPSSEELSKETTASLLCLANQGFPSDWTISWKVDGNSKNHHASRPVLEKDGLYTWSSTLTLTVQEWTKAETVICEAHQTSQPSVTQTLRKDDCSG</sequence>
<organism evidence="1 2">
    <name type="scientific">Dallia pectoralis</name>
    <name type="common">Alaska blackfish</name>
    <dbReference type="NCBI Taxonomy" id="75939"/>
    <lineage>
        <taxon>Eukaryota</taxon>
        <taxon>Metazoa</taxon>
        <taxon>Chordata</taxon>
        <taxon>Craniata</taxon>
        <taxon>Vertebrata</taxon>
        <taxon>Euteleostomi</taxon>
        <taxon>Actinopterygii</taxon>
        <taxon>Neopterygii</taxon>
        <taxon>Teleostei</taxon>
        <taxon>Protacanthopterygii</taxon>
        <taxon>Esociformes</taxon>
        <taxon>Umbridae</taxon>
        <taxon>Dallia</taxon>
    </lineage>
</organism>
<evidence type="ECO:0000313" key="1">
    <source>
        <dbReference type="EMBL" id="KAJ8007021.1"/>
    </source>
</evidence>
<gene>
    <name evidence="1" type="ORF">DPEC_G00113250</name>
</gene>
<protein>
    <submittedName>
        <fullName evidence="1">Uncharacterized protein</fullName>
    </submittedName>
</protein>
<keyword evidence="2" id="KW-1185">Reference proteome</keyword>
<reference evidence="1" key="1">
    <citation type="submission" date="2021-05" db="EMBL/GenBank/DDBJ databases">
        <authorList>
            <person name="Pan Q."/>
            <person name="Jouanno E."/>
            <person name="Zahm M."/>
            <person name="Klopp C."/>
            <person name="Cabau C."/>
            <person name="Louis A."/>
            <person name="Berthelot C."/>
            <person name="Parey E."/>
            <person name="Roest Crollius H."/>
            <person name="Montfort J."/>
            <person name="Robinson-Rechavi M."/>
            <person name="Bouchez O."/>
            <person name="Lampietro C."/>
            <person name="Lopez Roques C."/>
            <person name="Donnadieu C."/>
            <person name="Postlethwait J."/>
            <person name="Bobe J."/>
            <person name="Dillon D."/>
            <person name="Chandos A."/>
            <person name="von Hippel F."/>
            <person name="Guiguen Y."/>
        </authorList>
    </citation>
    <scope>NUCLEOTIDE SEQUENCE</scope>
    <source>
        <strain evidence="1">YG-Jan2019</strain>
    </source>
</reference>
<comment type="caution">
    <text evidence="1">The sequence shown here is derived from an EMBL/GenBank/DDBJ whole genome shotgun (WGS) entry which is preliminary data.</text>
</comment>
<proteinExistence type="predicted"/>